<dbReference type="SUPFAM" id="SSF103088">
    <property type="entry name" value="OmpA-like"/>
    <property type="match status" value="1"/>
</dbReference>
<dbReference type="InterPro" id="IPR036737">
    <property type="entry name" value="OmpA-like_sf"/>
</dbReference>
<evidence type="ECO:0000256" key="1">
    <source>
        <dbReference type="PROSITE-ProRule" id="PRU00473"/>
    </source>
</evidence>
<accession>A0A2A9FED9</accession>
<dbReference type="Proteomes" id="UP000243542">
    <property type="component" value="Unassembled WGS sequence"/>
</dbReference>
<evidence type="ECO:0000259" key="3">
    <source>
        <dbReference type="PROSITE" id="PS51123"/>
    </source>
</evidence>
<dbReference type="PROSITE" id="PS51123">
    <property type="entry name" value="OMPA_2"/>
    <property type="match status" value="1"/>
</dbReference>
<feature type="compositionally biased region" description="Low complexity" evidence="2">
    <location>
        <begin position="96"/>
        <end position="122"/>
    </location>
</feature>
<feature type="domain" description="OmpA-like" evidence="3">
    <location>
        <begin position="134"/>
        <end position="248"/>
    </location>
</feature>
<dbReference type="AlphaFoldDB" id="A0A2A9FED9"/>
<organism evidence="4 5">
    <name type="scientific">Amycolatopsis sulphurea</name>
    <dbReference type="NCBI Taxonomy" id="76022"/>
    <lineage>
        <taxon>Bacteria</taxon>
        <taxon>Bacillati</taxon>
        <taxon>Actinomycetota</taxon>
        <taxon>Actinomycetes</taxon>
        <taxon>Pseudonocardiales</taxon>
        <taxon>Pseudonocardiaceae</taxon>
        <taxon>Amycolatopsis</taxon>
    </lineage>
</organism>
<gene>
    <name evidence="4" type="ORF">ATK36_4050</name>
</gene>
<comment type="caution">
    <text evidence="4">The sequence shown here is derived from an EMBL/GenBank/DDBJ whole genome shotgun (WGS) entry which is preliminary data.</text>
</comment>
<feature type="region of interest" description="Disordered" evidence="2">
    <location>
        <begin position="87"/>
        <end position="132"/>
    </location>
</feature>
<evidence type="ECO:0000256" key="2">
    <source>
        <dbReference type="SAM" id="MobiDB-lite"/>
    </source>
</evidence>
<dbReference type="Pfam" id="PF00691">
    <property type="entry name" value="OmpA"/>
    <property type="match status" value="1"/>
</dbReference>
<dbReference type="Gene3D" id="3.30.1330.60">
    <property type="entry name" value="OmpA-like domain"/>
    <property type="match status" value="1"/>
</dbReference>
<reference evidence="4 5" key="1">
    <citation type="submission" date="2017-10" db="EMBL/GenBank/DDBJ databases">
        <title>Sequencing the genomes of 1000 actinobacteria strains.</title>
        <authorList>
            <person name="Klenk H.-P."/>
        </authorList>
    </citation>
    <scope>NUCLEOTIDE SEQUENCE [LARGE SCALE GENOMIC DNA]</scope>
    <source>
        <strain evidence="4 5">DSM 46092</strain>
    </source>
</reference>
<sequence>MSGARGWLRLIPIAVLVTALLSGLTMWLRADGIEGDLASRSRAALDAAGIHNGDVRFSGRQATLAGFPAEQAGRALGIVQGVDGVQSAQASGGIGPATSAPAPSTSVPPSSAPPSTSSTSPEPSAPPADRAGVQDELDRRLADAPITFEPDSAKLTDEGEKAARDVAPLLRDAPDSLRYRITGRVADGPGGRSAARKLSRNRALTVVRLLTREDVPSDRLLAIGSSSAPGNSGSGDDDRRVEIAVEQR</sequence>
<feature type="region of interest" description="Disordered" evidence="2">
    <location>
        <begin position="221"/>
        <end position="248"/>
    </location>
</feature>
<name>A0A2A9FED9_9PSEU</name>
<dbReference type="InterPro" id="IPR050330">
    <property type="entry name" value="Bact_OuterMem_StrucFunc"/>
</dbReference>
<dbReference type="PANTHER" id="PTHR30329:SF21">
    <property type="entry name" value="LIPOPROTEIN YIAD-RELATED"/>
    <property type="match status" value="1"/>
</dbReference>
<proteinExistence type="predicted"/>
<keyword evidence="5" id="KW-1185">Reference proteome</keyword>
<keyword evidence="1" id="KW-0472">Membrane</keyword>
<dbReference type="InterPro" id="IPR006665">
    <property type="entry name" value="OmpA-like"/>
</dbReference>
<evidence type="ECO:0000313" key="5">
    <source>
        <dbReference type="Proteomes" id="UP000243542"/>
    </source>
</evidence>
<dbReference type="GO" id="GO:0016020">
    <property type="term" value="C:membrane"/>
    <property type="evidence" value="ECO:0007669"/>
    <property type="project" value="UniProtKB-UniRule"/>
</dbReference>
<dbReference type="PANTHER" id="PTHR30329">
    <property type="entry name" value="STATOR ELEMENT OF FLAGELLAR MOTOR COMPLEX"/>
    <property type="match status" value="1"/>
</dbReference>
<dbReference type="RefSeq" id="WP_098512926.1">
    <property type="nucleotide sequence ID" value="NZ_JBIAKZ010000001.1"/>
</dbReference>
<protein>
    <submittedName>
        <fullName evidence="4">Outer membrane protein OmpA-like peptidoglycan-associated protein</fullName>
    </submittedName>
</protein>
<evidence type="ECO:0000313" key="4">
    <source>
        <dbReference type="EMBL" id="PFG48932.1"/>
    </source>
</evidence>
<feature type="compositionally biased region" description="Basic and acidic residues" evidence="2">
    <location>
        <begin position="236"/>
        <end position="248"/>
    </location>
</feature>
<dbReference type="EMBL" id="PDJK01000002">
    <property type="protein sequence ID" value="PFG48932.1"/>
    <property type="molecule type" value="Genomic_DNA"/>
</dbReference>